<sequence>MGGHSEDLSYYGGFGRTLQAYQEVLPSKYKFRAHLLVHHLVFDDMLANNLQYGDGGEYTTLGAMKIFSDGALGGRTAWLTKPYQDDPANEGIPIHKREDLELLFQKARKYQHPIAVHAIGDRAIEEVVACIEKYPLRNGLKDRIIHAQIMNKELLETLTKIPVVLDIQPSFVASDYPWVEERLGKQRSSESYPWKTYLDSGIACAGGSDAPIEEVNPLLGMQAAITRRSTIDGNVYGEHEKLSVYEAISLYTKGSANVINHAEDRGLIQPGYVADFTILDQDLFKINPDHFHQVKVKATIVNGEIMYQK</sequence>
<dbReference type="RefSeq" id="WP_369403501.1">
    <property type="nucleotide sequence ID" value="NZ_BAVS01000008.1"/>
</dbReference>
<dbReference type="PANTHER" id="PTHR22642">
    <property type="entry name" value="IMIDAZOLONEPROPIONASE"/>
    <property type="match status" value="1"/>
</dbReference>
<dbReference type="Gene3D" id="3.20.20.140">
    <property type="entry name" value="Metal-dependent hydrolases"/>
    <property type="match status" value="1"/>
</dbReference>
<dbReference type="SUPFAM" id="SSF51338">
    <property type="entry name" value="Composite domain of metallo-dependent hydrolases"/>
    <property type="match status" value="1"/>
</dbReference>
<accession>W4VIC5</accession>
<dbReference type="GO" id="GO:0016810">
    <property type="term" value="F:hydrolase activity, acting on carbon-nitrogen (but not peptide) bonds"/>
    <property type="evidence" value="ECO:0007669"/>
    <property type="project" value="InterPro"/>
</dbReference>
<dbReference type="PANTHER" id="PTHR22642:SF2">
    <property type="entry name" value="PROTEIN LONG AFTER FAR-RED 3"/>
    <property type="match status" value="1"/>
</dbReference>
<dbReference type="SUPFAM" id="SSF51556">
    <property type="entry name" value="Metallo-dependent hydrolases"/>
    <property type="match status" value="1"/>
</dbReference>
<dbReference type="Pfam" id="PF07969">
    <property type="entry name" value="Amidohydro_3"/>
    <property type="match status" value="1"/>
</dbReference>
<protein>
    <submittedName>
        <fullName evidence="2">Exoenzymes regulatory protein AepA in lipid-linked oligosaccharide synthesis cluster</fullName>
    </submittedName>
</protein>
<dbReference type="InterPro" id="IPR013108">
    <property type="entry name" value="Amidohydro_3"/>
</dbReference>
<dbReference type="InterPro" id="IPR011059">
    <property type="entry name" value="Metal-dep_hydrolase_composite"/>
</dbReference>
<feature type="domain" description="Amidohydrolase 3" evidence="1">
    <location>
        <begin position="8"/>
        <end position="307"/>
    </location>
</feature>
<keyword evidence="3" id="KW-1185">Reference proteome</keyword>
<dbReference type="STRING" id="1298598.JCM21714_1986"/>
<name>W4VIC5_9BACI</name>
<dbReference type="EMBL" id="BAVS01000008">
    <property type="protein sequence ID" value="GAE92957.1"/>
    <property type="molecule type" value="Genomic_DNA"/>
</dbReference>
<dbReference type="eggNOG" id="COG1574">
    <property type="taxonomic scope" value="Bacteria"/>
</dbReference>
<evidence type="ECO:0000259" key="1">
    <source>
        <dbReference type="Pfam" id="PF07969"/>
    </source>
</evidence>
<dbReference type="AlphaFoldDB" id="W4VIC5"/>
<comment type="caution">
    <text evidence="2">The sequence shown here is derived from an EMBL/GenBank/DDBJ whole genome shotgun (WGS) entry which is preliminary data.</text>
</comment>
<evidence type="ECO:0000313" key="3">
    <source>
        <dbReference type="Proteomes" id="UP000019102"/>
    </source>
</evidence>
<dbReference type="InterPro" id="IPR032466">
    <property type="entry name" value="Metal_Hydrolase"/>
</dbReference>
<reference evidence="2 3" key="1">
    <citation type="journal article" date="2014" name="Genome Announc.">
        <title>Draft Genome Sequence of the Boron-Tolerant and Moderately Halotolerant Bacterium Gracilibacillus boraciitolerans JCM 21714T.</title>
        <authorList>
            <person name="Ahmed I."/>
            <person name="Oshima K."/>
            <person name="Suda W."/>
            <person name="Kitamura K."/>
            <person name="Iida T."/>
            <person name="Ohmori Y."/>
            <person name="Fujiwara T."/>
            <person name="Hattori M."/>
            <person name="Ohkuma M."/>
        </authorList>
    </citation>
    <scope>NUCLEOTIDE SEQUENCE [LARGE SCALE GENOMIC DNA]</scope>
    <source>
        <strain evidence="2 3">JCM 21714</strain>
    </source>
</reference>
<gene>
    <name evidence="2" type="ORF">JCM21714_1986</name>
</gene>
<organism evidence="2 3">
    <name type="scientific">Gracilibacillus boraciitolerans JCM 21714</name>
    <dbReference type="NCBI Taxonomy" id="1298598"/>
    <lineage>
        <taxon>Bacteria</taxon>
        <taxon>Bacillati</taxon>
        <taxon>Bacillota</taxon>
        <taxon>Bacilli</taxon>
        <taxon>Bacillales</taxon>
        <taxon>Bacillaceae</taxon>
        <taxon>Gracilibacillus</taxon>
    </lineage>
</organism>
<proteinExistence type="predicted"/>
<evidence type="ECO:0000313" key="2">
    <source>
        <dbReference type="EMBL" id="GAE92957.1"/>
    </source>
</evidence>
<dbReference type="Proteomes" id="UP000019102">
    <property type="component" value="Unassembled WGS sequence"/>
</dbReference>